<dbReference type="Proteomes" id="UP000678499">
    <property type="component" value="Unassembled WGS sequence"/>
</dbReference>
<keyword evidence="2" id="KW-0472">Membrane</keyword>
<name>A0A7R9BUU4_9CRUS</name>
<keyword evidence="2" id="KW-0812">Transmembrane</keyword>
<evidence type="ECO:0000256" key="2">
    <source>
        <dbReference type="SAM" id="Phobius"/>
    </source>
</evidence>
<keyword evidence="4" id="KW-1185">Reference proteome</keyword>
<dbReference type="EMBL" id="OA884185">
    <property type="protein sequence ID" value="CAD7280400.1"/>
    <property type="molecule type" value="Genomic_DNA"/>
</dbReference>
<keyword evidence="2" id="KW-1133">Transmembrane helix</keyword>
<evidence type="ECO:0000313" key="3">
    <source>
        <dbReference type="EMBL" id="CAD7280400.1"/>
    </source>
</evidence>
<evidence type="ECO:0000256" key="1">
    <source>
        <dbReference type="SAM" id="MobiDB-lite"/>
    </source>
</evidence>
<feature type="compositionally biased region" description="Acidic residues" evidence="1">
    <location>
        <begin position="245"/>
        <end position="255"/>
    </location>
</feature>
<feature type="compositionally biased region" description="Low complexity" evidence="1">
    <location>
        <begin position="1"/>
        <end position="13"/>
    </location>
</feature>
<dbReference type="AlphaFoldDB" id="A0A7R9BUU4"/>
<feature type="transmembrane region" description="Helical" evidence="2">
    <location>
        <begin position="116"/>
        <end position="137"/>
    </location>
</feature>
<protein>
    <submittedName>
        <fullName evidence="3">Uncharacterized protein</fullName>
    </submittedName>
</protein>
<feature type="transmembrane region" description="Helical" evidence="2">
    <location>
        <begin position="193"/>
        <end position="217"/>
    </location>
</feature>
<dbReference type="EMBL" id="CAJPEX010002148">
    <property type="protein sequence ID" value="CAG0920552.1"/>
    <property type="molecule type" value="Genomic_DNA"/>
</dbReference>
<feature type="compositionally biased region" description="Polar residues" evidence="1">
    <location>
        <begin position="85"/>
        <end position="94"/>
    </location>
</feature>
<sequence>MVVDVVDQTVAQVNEQDGGEEGSLESSEIEAGSDRRRGSISGPSGENVKFDQVTETEITRLPAGSSQGYASNGDPKPSYRKSRLDNTNRQSVIYSGTPRGPNLDDLLPLISEISMCFAAFFLIPGIVSLLYGSIASIHMPKPKPPPDTNTTDILSILKETEGIDNHLGSNRETIASFRKDELPPDIESKRLNMLTFGVLLTILGFLMVGLFVFLKILKMKRNKARKEKTPQVQEEPSEVPTKEGPDEEKTEEADS</sequence>
<evidence type="ECO:0000313" key="4">
    <source>
        <dbReference type="Proteomes" id="UP000678499"/>
    </source>
</evidence>
<reference evidence="3" key="1">
    <citation type="submission" date="2020-11" db="EMBL/GenBank/DDBJ databases">
        <authorList>
            <person name="Tran Van P."/>
        </authorList>
    </citation>
    <scope>NUCLEOTIDE SEQUENCE</scope>
</reference>
<proteinExistence type="predicted"/>
<feature type="region of interest" description="Disordered" evidence="1">
    <location>
        <begin position="222"/>
        <end position="255"/>
    </location>
</feature>
<accession>A0A7R9BUU4</accession>
<feature type="region of interest" description="Disordered" evidence="1">
    <location>
        <begin position="1"/>
        <end position="98"/>
    </location>
</feature>
<organism evidence="3">
    <name type="scientific">Notodromas monacha</name>
    <dbReference type="NCBI Taxonomy" id="399045"/>
    <lineage>
        <taxon>Eukaryota</taxon>
        <taxon>Metazoa</taxon>
        <taxon>Ecdysozoa</taxon>
        <taxon>Arthropoda</taxon>
        <taxon>Crustacea</taxon>
        <taxon>Oligostraca</taxon>
        <taxon>Ostracoda</taxon>
        <taxon>Podocopa</taxon>
        <taxon>Podocopida</taxon>
        <taxon>Cypridocopina</taxon>
        <taxon>Cypridoidea</taxon>
        <taxon>Cyprididae</taxon>
        <taxon>Notodromas</taxon>
    </lineage>
</organism>
<gene>
    <name evidence="3" type="ORF">NMOB1V02_LOCUS8060</name>
</gene>